<dbReference type="InterPro" id="IPR009000">
    <property type="entry name" value="Transl_B-barrel_sf"/>
</dbReference>
<keyword evidence="2" id="KW-0342">GTP-binding</keyword>
<organism evidence="4 5">
    <name type="scientific">bacterium (Candidatus Gribaldobacteria) CG02_land_8_20_14_3_00_41_15</name>
    <dbReference type="NCBI Taxonomy" id="2014270"/>
    <lineage>
        <taxon>Bacteria</taxon>
        <taxon>Candidatus Gribaldobacteria</taxon>
    </lineage>
</organism>
<protein>
    <recommendedName>
        <fullName evidence="3">Tr-type G domain-containing protein</fullName>
    </recommendedName>
</protein>
<feature type="domain" description="Tr-type G" evidence="3">
    <location>
        <begin position="1"/>
        <end position="167"/>
    </location>
</feature>
<dbReference type="GO" id="GO:0005525">
    <property type="term" value="F:GTP binding"/>
    <property type="evidence" value="ECO:0007669"/>
    <property type="project" value="UniProtKB-KW"/>
</dbReference>
<dbReference type="Pfam" id="PF03144">
    <property type="entry name" value="GTP_EFTU_D2"/>
    <property type="match status" value="1"/>
</dbReference>
<accession>A0A2M7DEC7</accession>
<dbReference type="PRINTS" id="PR00315">
    <property type="entry name" value="ELONGATNFCT"/>
</dbReference>
<dbReference type="Proteomes" id="UP000229030">
    <property type="component" value="Unassembled WGS sequence"/>
</dbReference>
<comment type="caution">
    <text evidence="4">The sequence shown here is derived from an EMBL/GenBank/DDBJ whole genome shotgun (WGS) entry which is preliminary data.</text>
</comment>
<name>A0A2M7DEC7_9BACT</name>
<dbReference type="Pfam" id="PF00009">
    <property type="entry name" value="GTP_EFTU"/>
    <property type="match status" value="1"/>
</dbReference>
<dbReference type="InterPro" id="IPR009001">
    <property type="entry name" value="Transl_elong_EF1A/Init_IF2_C"/>
</dbReference>
<dbReference type="PROSITE" id="PS00301">
    <property type="entry name" value="G_TR_1"/>
    <property type="match status" value="1"/>
</dbReference>
<dbReference type="Gene3D" id="3.40.50.300">
    <property type="entry name" value="P-loop containing nucleotide triphosphate hydrolases"/>
    <property type="match status" value="1"/>
</dbReference>
<dbReference type="InterPro" id="IPR031157">
    <property type="entry name" value="G_TR_CS"/>
</dbReference>
<dbReference type="InterPro" id="IPR000795">
    <property type="entry name" value="T_Tr_GTP-bd_dom"/>
</dbReference>
<evidence type="ECO:0000256" key="1">
    <source>
        <dbReference type="ARBA" id="ARBA00022741"/>
    </source>
</evidence>
<evidence type="ECO:0000259" key="3">
    <source>
        <dbReference type="PROSITE" id="PS51722"/>
    </source>
</evidence>
<dbReference type="PANTHER" id="PTHR23115">
    <property type="entry name" value="TRANSLATION FACTOR"/>
    <property type="match status" value="1"/>
</dbReference>
<dbReference type="InterPro" id="IPR054696">
    <property type="entry name" value="GTP-eEF1A_C"/>
</dbReference>
<evidence type="ECO:0000256" key="2">
    <source>
        <dbReference type="ARBA" id="ARBA00023134"/>
    </source>
</evidence>
<evidence type="ECO:0000313" key="5">
    <source>
        <dbReference type="Proteomes" id="UP000229030"/>
    </source>
</evidence>
<keyword evidence="1" id="KW-0547">Nucleotide-binding</keyword>
<dbReference type="InterPro" id="IPR027417">
    <property type="entry name" value="P-loop_NTPase"/>
</dbReference>
<dbReference type="GO" id="GO:0003924">
    <property type="term" value="F:GTPase activity"/>
    <property type="evidence" value="ECO:0007669"/>
    <property type="project" value="InterPro"/>
</dbReference>
<reference evidence="5" key="1">
    <citation type="submission" date="2017-09" db="EMBL/GenBank/DDBJ databases">
        <title>Depth-based differentiation of microbial function through sediment-hosted aquifers and enrichment of novel symbionts in the deep terrestrial subsurface.</title>
        <authorList>
            <person name="Probst A.J."/>
            <person name="Ladd B."/>
            <person name="Jarett J.K."/>
            <person name="Geller-Mcgrath D.E."/>
            <person name="Sieber C.M.K."/>
            <person name="Emerson J.B."/>
            <person name="Anantharaman K."/>
            <person name="Thomas B.C."/>
            <person name="Malmstrom R."/>
            <person name="Stieglmeier M."/>
            <person name="Klingl A."/>
            <person name="Woyke T."/>
            <person name="Ryan C.M."/>
            <person name="Banfield J.F."/>
        </authorList>
    </citation>
    <scope>NUCLEOTIDE SEQUENCE [LARGE SCALE GENOMIC DNA]</scope>
</reference>
<dbReference type="SUPFAM" id="SSF50447">
    <property type="entry name" value="Translation proteins"/>
    <property type="match status" value="1"/>
</dbReference>
<dbReference type="InterPro" id="IPR050100">
    <property type="entry name" value="TRAFAC_GTPase_members"/>
</dbReference>
<evidence type="ECO:0000313" key="4">
    <source>
        <dbReference type="EMBL" id="PIV47227.1"/>
    </source>
</evidence>
<dbReference type="InterPro" id="IPR004161">
    <property type="entry name" value="EFTu-like_2"/>
</dbReference>
<dbReference type="Gene3D" id="2.40.30.10">
    <property type="entry name" value="Translation factors"/>
    <property type="match status" value="2"/>
</dbReference>
<sequence>MVEYAFLMDNLQEEREQGITIDTAQTFFKTAQRQYVIIDAPGHVEFVKNMLTGASQAQAAILIVDVAEGVREQTKRHSYLLALLGIKQVIVAINKMDLVGYQEDVFNKIKQELAEFLAGLKVEPKFYIPMVALNGDNVAMASQNMPWYSGPTVLTALDGLQDLDEAQNLALVLPVQEVYKIGDKRYVLGRVEAGEVKPGQTIKVLPSGQTTIVKTVEKFQQADLASAKAGENIGLTTVDPLFIERGNVICQPGKEPMAKSEFSANLFWLHHEPLIKDELLIVKCATQESLGQVIEIKKRFNSSTMEVLEENANQLNFLEAGEVVIKVKQPLVLTKLSELAELGKFVLIKNDNIVAGGIISEL</sequence>
<proteinExistence type="predicted"/>
<dbReference type="Pfam" id="PF22594">
    <property type="entry name" value="GTP-eEF1A_C"/>
    <property type="match status" value="1"/>
</dbReference>
<dbReference type="SUPFAM" id="SSF52540">
    <property type="entry name" value="P-loop containing nucleoside triphosphate hydrolases"/>
    <property type="match status" value="1"/>
</dbReference>
<gene>
    <name evidence="4" type="ORF">COS21_01100</name>
</gene>
<dbReference type="SUPFAM" id="SSF50465">
    <property type="entry name" value="EF-Tu/eEF-1alpha/eIF2-gamma C-terminal domain"/>
    <property type="match status" value="1"/>
</dbReference>
<dbReference type="EMBL" id="PETV01000035">
    <property type="protein sequence ID" value="PIV47227.1"/>
    <property type="molecule type" value="Genomic_DNA"/>
</dbReference>
<dbReference type="PROSITE" id="PS51722">
    <property type="entry name" value="G_TR_2"/>
    <property type="match status" value="1"/>
</dbReference>
<dbReference type="AlphaFoldDB" id="A0A2M7DEC7"/>